<dbReference type="eggNOG" id="COG2319">
    <property type="taxonomic scope" value="Bacteria"/>
</dbReference>
<dbReference type="InterPro" id="IPR027417">
    <property type="entry name" value="P-loop_NTPase"/>
</dbReference>
<dbReference type="SUPFAM" id="SSF50998">
    <property type="entry name" value="Quinoprotein alcohol dehydrogenase-like"/>
    <property type="match status" value="3"/>
</dbReference>
<evidence type="ECO:0000259" key="4">
    <source>
        <dbReference type="Pfam" id="PF20703"/>
    </source>
</evidence>
<dbReference type="InterPro" id="IPR001680">
    <property type="entry name" value="WD40_rpt"/>
</dbReference>
<dbReference type="InterPro" id="IPR029030">
    <property type="entry name" value="Caspase-like_dom_sf"/>
</dbReference>
<dbReference type="PANTHER" id="PTHR19848">
    <property type="entry name" value="WD40 REPEAT PROTEIN"/>
    <property type="match status" value="1"/>
</dbReference>
<keyword evidence="1" id="KW-0853">WD repeat</keyword>
<proteinExistence type="predicted"/>
<dbReference type="InterPro" id="IPR011600">
    <property type="entry name" value="Pept_C14_caspase"/>
</dbReference>
<dbReference type="Gene3D" id="3.40.50.1460">
    <property type="match status" value="1"/>
</dbReference>
<dbReference type="PANTHER" id="PTHR19848:SF8">
    <property type="entry name" value="F-BOX AND WD REPEAT DOMAIN CONTAINING 7"/>
    <property type="match status" value="1"/>
</dbReference>
<evidence type="ECO:0000256" key="1">
    <source>
        <dbReference type="ARBA" id="ARBA00022574"/>
    </source>
</evidence>
<dbReference type="GO" id="GO:0006508">
    <property type="term" value="P:proteolysis"/>
    <property type="evidence" value="ECO:0007669"/>
    <property type="project" value="InterPro"/>
</dbReference>
<dbReference type="SUPFAM" id="SSF52540">
    <property type="entry name" value="P-loop containing nucleoside triphosphate hydrolases"/>
    <property type="match status" value="1"/>
</dbReference>
<reference evidence="5" key="1">
    <citation type="submission" date="2009-10" db="EMBL/GenBank/DDBJ databases">
        <title>The genome sequence of Streptomyces sviceus strain ATCC 29083.</title>
        <authorList>
            <consortium name="The Broad Institute Genome Sequencing Platform"/>
            <consortium name="Broad Institute Microbial Sequencing Center"/>
            <person name="Fischbach M."/>
            <person name="Godfrey P."/>
            <person name="Ward D."/>
            <person name="Young S."/>
            <person name="Zeng Q."/>
            <person name="Koehrsen M."/>
            <person name="Alvarado L."/>
            <person name="Berlin A.M."/>
            <person name="Bochicchio J."/>
            <person name="Borenstein D."/>
            <person name="Chapman S.B."/>
            <person name="Chen Z."/>
            <person name="Engels R."/>
            <person name="Freedman E."/>
            <person name="Gellesch M."/>
            <person name="Goldberg J."/>
            <person name="Griggs A."/>
            <person name="Gujja S."/>
            <person name="Heilman E.R."/>
            <person name="Heiman D.I."/>
            <person name="Hepburn T.A."/>
            <person name="Howarth C."/>
            <person name="Jen D."/>
            <person name="Larson L."/>
            <person name="Lewis B."/>
            <person name="Mehta T."/>
            <person name="Park D."/>
            <person name="Pearson M."/>
            <person name="Richards J."/>
            <person name="Roberts A."/>
            <person name="Saif S."/>
            <person name="Shea T.D."/>
            <person name="Shenoy N."/>
            <person name="Sisk P."/>
            <person name="Stolte C."/>
            <person name="Sykes S.N."/>
            <person name="Thomson T."/>
            <person name="Walk T."/>
            <person name="White J."/>
            <person name="Yandava C."/>
            <person name="Straight P."/>
            <person name="Clardy J."/>
            <person name="Hung D."/>
            <person name="Kolter R."/>
            <person name="Mekalanos J."/>
            <person name="Walker S."/>
            <person name="Walsh C.T."/>
            <person name="Wieland-Brown L.C."/>
            <person name="Haas B."/>
            <person name="Nusbaum C."/>
            <person name="Birren B."/>
        </authorList>
    </citation>
    <scope>NUCLEOTIDE SEQUENCE [LARGE SCALE GENOMIC DNA]</scope>
    <source>
        <strain evidence="5">ATCC 29083</strain>
    </source>
</reference>
<evidence type="ECO:0000313" key="6">
    <source>
        <dbReference type="Proteomes" id="UP000002785"/>
    </source>
</evidence>
<dbReference type="eggNOG" id="COG4249">
    <property type="taxonomic scope" value="Bacteria"/>
</dbReference>
<gene>
    <name evidence="5" type="ORF">SSEG_09916</name>
</gene>
<sequence length="1814" mass="197109">MDSVPTESPAPGSVPGSAAARRFLIATAVTDVVAHPEAERAELADDVHRMKELFLGELGYRTGPDLGLNPTKQQLTMALREFAMSSERRADDHVVLYIATHGLTSESSGRHYLLLHDSEARDLPGTALPTEDLVVHLWEDTAVERLLVLIDACYAEEGTDRALRAALEARRFREPVTEHGSTGLVLVSSSRRKEETYAGALSAAFDRAVRRHATAGHAPAHISLEHVMAAIRSDPEVPSAQRPVWSLTHATGDIPAFLPNPRHVPDADGLRLEEIDRIVALGAREREAREQDMRGFFLPRARGTDIPSEDVWDFTGRHTALGDLTTWLDPRRAAEQLCVVTGDPGSGKSSLLGLVAVLTDPERGPSVPRTGLPALLPRLGDVDVRINASHLSTRQLLEALSAAAGCAAESLGALTAQLQTRTGPLVILIDSLDEALTPHETVDELLTPLTDPERRLPLRLLVGARPHIAARLPTTAPRIDLDSERYGDPDAVRAYARKLLRAPGSTLATVPDRLIDAIGEAVAEAAGRSFLVARITARTLTREAPPDDPYDQRWRDKLPRLPGEAMERDLVQRLGHQAGQARDLLLPLAYSQGAGLPWAGIWPRLATALTGREYSDDHIVWLRQAAGSYVVESVESGGSVYRVYHRALIEYLREGRDAEAVQRAITDVLRDVEHPYVRRYLALHAGAGGVLDPLVQRARFVLDSEPTQLLAALRQLRTREGRRAGQAVRDVEEMLRHRDADEYEPEARARLRLAAVCRRAEALALSCDAGEALPWRARWATWNPHEGARRYAGMTVGIGVVVPDEEGAWYLDNAYLEGLRWWNLKDGEARRTASFAGGMYFGTFVAPPHLPGHAAVVSYGLSFAFRNQVLAWRRARILHLWNPWSPGTTWLLPPHEILDDEPGFREPAPPAQLVLVTSRSNARRAVLRFDDGHVIVYTLSDHPVYGALTRRMRRTLSERDIEDWSDRSDQLAATVMAALGPKVTEDRRRITACAAPLGLADGTLLFGYEDGEVVPCATDQSEAVLDIARRVTTGHAGPLTHIDLVTGHSQGRLLVTAGADGAVRVSSLVSGEPVRCLYSGNSRVVSLAVRKVGRQWVVVVATADGQVHRIDLDSARPLGLPLRGDRGHVEVSIFTLGTVSCLSVNGGIRGMQLYDLVTGERIGGQVLSHEASALCMVGDTVCVGGSDGVLRLWPTPHAADSGQLTAHEARVLALGMVRGPDGAPALVSVGQDHEIRCWTVDRPRELWRRRILDPGIWRVPLVGCATTGRTADGRDVVASAEYGGRVRVLLLRDGLPVAEHEFTVPDVVTRLVTGRVRGRDVVVAGTGSGRLACWDMDAGRMYALGPVPETEVWITALALAPDGSGRVAVGGLDGTVREWSLPTCRPHGPARAAHRRQVCALVYASGRLIGSGGDHRLVSYGEGWEQPTPVPFVSFWATADGGVLAGDERGQVWRVALRETGLEVAEAVDAVRPVSAVTAFTADGRTLIASGSADGSLQVRDGARGELVRRLRPVCDSGVRELAGVAWKSPGRHSRPLLFARSEYGVLEYWDFGTSGRGRAAGQPLVTPVPHQDERAVLSVQPDGRGAQSLLSVTPYDGRSTMGWHVRSEDTYVAVHDVALGPLPGRPCRPMNEELPIGPLRAVRCADTLLVLVPVLDKVVRVLDVRTGHWAQLPEDDLVGAFALADALLLVGGECTRVYAWEVLRACFTPSGERPPRLRPVDRRWPWLRRPALPVPAPRHEHDVVLPSYKARHTVLLPDQETYAVAAQDELAVARVHDGTVLRSLTLPSPCTALAAGPAGELIVGTRNGSILFD</sequence>
<dbReference type="EMBL" id="CM000951">
    <property type="protein sequence ID" value="EDY59471.1"/>
    <property type="molecule type" value="Genomic_DNA"/>
</dbReference>
<evidence type="ECO:0008006" key="7">
    <source>
        <dbReference type="Google" id="ProtNLM"/>
    </source>
</evidence>
<keyword evidence="6" id="KW-1185">Reference proteome</keyword>
<name>B5I316_STRX2</name>
<dbReference type="Pfam" id="PF00656">
    <property type="entry name" value="Peptidase_C14"/>
    <property type="match status" value="1"/>
</dbReference>
<feature type="domain" description="Peptidase C14 caspase" evidence="3">
    <location>
        <begin position="38"/>
        <end position="168"/>
    </location>
</feature>
<dbReference type="Proteomes" id="UP000002785">
    <property type="component" value="Chromosome"/>
</dbReference>
<dbReference type="SMART" id="SM00320">
    <property type="entry name" value="WD40"/>
    <property type="match status" value="7"/>
</dbReference>
<dbReference type="InterPro" id="IPR015943">
    <property type="entry name" value="WD40/YVTN_repeat-like_dom_sf"/>
</dbReference>
<dbReference type="SUPFAM" id="SSF52129">
    <property type="entry name" value="Caspase-like"/>
    <property type="match status" value="1"/>
</dbReference>
<dbReference type="OrthoDB" id="218695at2"/>
<organism evidence="5 6">
    <name type="scientific">Streptomyces sviceus (strain ATCC 29083 / DSM 924 / JCM 4929 / NBRC 13980 / NCIMB 11184 / NRRL 5439 / UC 5370)</name>
    <dbReference type="NCBI Taxonomy" id="463191"/>
    <lineage>
        <taxon>Bacteria</taxon>
        <taxon>Bacillati</taxon>
        <taxon>Actinomycetota</taxon>
        <taxon>Actinomycetes</taxon>
        <taxon>Kitasatosporales</taxon>
        <taxon>Streptomycetaceae</taxon>
        <taxon>Streptomyces</taxon>
    </lineage>
</organism>
<dbReference type="HOGENOM" id="CLU_002396_0_0_11"/>
<dbReference type="Pfam" id="PF20703">
    <property type="entry name" value="nSTAND1"/>
    <property type="match status" value="1"/>
</dbReference>
<accession>B5I316</accession>
<feature type="domain" description="Novel STAND NTPase 1" evidence="4">
    <location>
        <begin position="313"/>
        <end position="472"/>
    </location>
</feature>
<dbReference type="Gene3D" id="2.130.10.10">
    <property type="entry name" value="YVTN repeat-like/Quinoprotein amine dehydrogenase"/>
    <property type="match status" value="3"/>
</dbReference>
<dbReference type="InterPro" id="IPR011047">
    <property type="entry name" value="Quinoprotein_ADH-like_sf"/>
</dbReference>
<dbReference type="GO" id="GO:0004197">
    <property type="term" value="F:cysteine-type endopeptidase activity"/>
    <property type="evidence" value="ECO:0007669"/>
    <property type="project" value="InterPro"/>
</dbReference>
<evidence type="ECO:0000259" key="3">
    <source>
        <dbReference type="Pfam" id="PF00656"/>
    </source>
</evidence>
<dbReference type="InterPro" id="IPR049052">
    <property type="entry name" value="nSTAND1"/>
</dbReference>
<protein>
    <recommendedName>
        <fullName evidence="7">Peptidase C14 caspase domain-containing protein</fullName>
    </recommendedName>
</protein>
<evidence type="ECO:0000313" key="5">
    <source>
        <dbReference type="EMBL" id="EDY59471.1"/>
    </source>
</evidence>
<keyword evidence="2" id="KW-0677">Repeat</keyword>
<evidence type="ECO:0000256" key="2">
    <source>
        <dbReference type="ARBA" id="ARBA00022737"/>
    </source>
</evidence>